<feature type="domain" description="DNA-directed DNA polymerase family B exonuclease" evidence="9">
    <location>
        <begin position="110"/>
        <end position="293"/>
    </location>
</feature>
<evidence type="ECO:0000313" key="11">
    <source>
        <dbReference type="Proteomes" id="UP000002595"/>
    </source>
</evidence>
<dbReference type="STRING" id="384616.Pisl_0961"/>
<dbReference type="Gene3D" id="3.30.420.10">
    <property type="entry name" value="Ribonuclease H-like superfamily/Ribonuclease H"/>
    <property type="match status" value="1"/>
</dbReference>
<dbReference type="InterPro" id="IPR050240">
    <property type="entry name" value="DNA_pol_type-B"/>
</dbReference>
<dbReference type="InterPro" id="IPR036397">
    <property type="entry name" value="RNaseH_sf"/>
</dbReference>
<dbReference type="PANTHER" id="PTHR10322">
    <property type="entry name" value="DNA POLYMERASE CATALYTIC SUBUNIT"/>
    <property type="match status" value="1"/>
</dbReference>
<keyword evidence="7" id="KW-0235">DNA replication</keyword>
<evidence type="ECO:0000256" key="7">
    <source>
        <dbReference type="RuleBase" id="RU000442"/>
    </source>
</evidence>
<dbReference type="RefSeq" id="WP_011762712.1">
    <property type="nucleotide sequence ID" value="NC_008701.1"/>
</dbReference>
<dbReference type="SUPFAM" id="SSF56672">
    <property type="entry name" value="DNA/RNA polymerases"/>
    <property type="match status" value="1"/>
</dbReference>
<sequence>MELKVWPLDITYAVVGSVPEIRIFGILSSGERVVLIDRSFKPYFYVDCAVCEPAALKTALSRVAPIDDVQIVERRFLGRSKKFLKVIAKIPEDVRKLREAAMSIPRVSGVYEADIRFYMRYMIDMGVVPCSWNVAEVEEGGRLGGIPTYVVSQWYGIDEGFPPSLKVMAFDIEVYNERGSPDPIRDPVVMLAIKTNDGHEEVFEASGKDDRGVVRAFVDFIRSYDPDVIVGYNSNGFDWPYLVERAKAVGVPLKVDRLSNPPQQSVYGHWSIVGRANVDLYNIVEEFPEIKLKTLDRVAEYFGVMKREERVLIPGHKIYEYWKDPNKRPLLKRYVLDDVRSTLGLADKLLPFLIQLSSVSGLPLDQVAAASVGNRVEWMLLRYAYRLGEVAPNREEREYEPYKGAIVLEPKPGMYEDVLVLDFSSMYPNIMMKYNLSPDTYLEPGEPDPPEGVNVAPEVGHRFRRSPPGFVPQVLKSLVELRKAVREEAKKYPPDSPEFKILDERQRALKVMANAIYGYLGWVGARWYKREVAESVTAFARAILKDVIEQARRLGIVVVYGDTDSLFVKKHGDVDKLIKYVEEKYGIDIKVDKDYAKVLFTEAKKRYAGLLRDGRIDIVGFEVVRGDWSELAKDVQLRVIEIILKSRDIVEARHGVIKYIREIIERLKNYKFNIDDLIIWKTLDKELDEYKAYPPHVHAAQILKRHGYRVGKGTTIGYVIVKGGEKVSERALPYILLDDIKKIDIDYYIERQIIPAALRIAEVIGVKESDLKTGRMERSLLDFLS</sequence>
<dbReference type="eggNOG" id="arCOG00328">
    <property type="taxonomic scope" value="Archaea"/>
</dbReference>
<dbReference type="GeneID" id="4616358"/>
<dbReference type="InterPro" id="IPR006172">
    <property type="entry name" value="DNA-dir_DNA_pol_B"/>
</dbReference>
<evidence type="ECO:0000256" key="2">
    <source>
        <dbReference type="ARBA" id="ARBA00022679"/>
    </source>
</evidence>
<dbReference type="KEGG" id="pis:Pisl_0961"/>
<evidence type="ECO:0000256" key="1">
    <source>
        <dbReference type="ARBA" id="ARBA00005755"/>
    </source>
</evidence>
<dbReference type="Gene3D" id="1.10.132.60">
    <property type="entry name" value="DNA polymerase family B, C-terminal domain"/>
    <property type="match status" value="1"/>
</dbReference>
<comment type="similarity">
    <text evidence="1 7">Belongs to the DNA polymerase type-B family.</text>
</comment>
<dbReference type="CDD" id="cd05536">
    <property type="entry name" value="POLBc_B3"/>
    <property type="match status" value="1"/>
</dbReference>
<dbReference type="NCBIfam" id="TIGR00592">
    <property type="entry name" value="pol2"/>
    <property type="match status" value="1"/>
</dbReference>
<dbReference type="OrthoDB" id="323192at2157"/>
<dbReference type="CDD" id="cd05781">
    <property type="entry name" value="DNA_polB_B3_exo"/>
    <property type="match status" value="1"/>
</dbReference>
<proteinExistence type="inferred from homology"/>
<dbReference type="Gene3D" id="3.90.1600.10">
    <property type="entry name" value="Palm domain of DNA polymerase"/>
    <property type="match status" value="1"/>
</dbReference>
<dbReference type="GO" id="GO:0006261">
    <property type="term" value="P:DNA-templated DNA replication"/>
    <property type="evidence" value="ECO:0007669"/>
    <property type="project" value="TreeGrafter"/>
</dbReference>
<dbReference type="InterPro" id="IPR043502">
    <property type="entry name" value="DNA/RNA_pol_sf"/>
</dbReference>
<dbReference type="InterPro" id="IPR023211">
    <property type="entry name" value="DNA_pol_palm_dom_sf"/>
</dbReference>
<dbReference type="HOGENOM" id="CLU_000203_6_0_2"/>
<protein>
    <recommendedName>
        <fullName evidence="7">DNA polymerase</fullName>
        <ecNumber evidence="7">2.7.7.7</ecNumber>
    </recommendedName>
</protein>
<dbReference type="SMART" id="SM00486">
    <property type="entry name" value="POLBc"/>
    <property type="match status" value="1"/>
</dbReference>
<keyword evidence="2 7" id="KW-0808">Transferase</keyword>
<dbReference type="InterPro" id="IPR006134">
    <property type="entry name" value="DNA-dir_DNA_pol_B_multi_dom"/>
</dbReference>
<organism evidence="10 11">
    <name type="scientific">Pyrobaculum islandicum (strain DSM 4184 / JCM 9189 / GEO3)</name>
    <dbReference type="NCBI Taxonomy" id="384616"/>
    <lineage>
        <taxon>Archaea</taxon>
        <taxon>Thermoproteota</taxon>
        <taxon>Thermoprotei</taxon>
        <taxon>Thermoproteales</taxon>
        <taxon>Thermoproteaceae</taxon>
        <taxon>Pyrobaculum</taxon>
    </lineage>
</organism>
<dbReference type="EMBL" id="CP000504">
    <property type="protein sequence ID" value="ABL88137.1"/>
    <property type="molecule type" value="Genomic_DNA"/>
</dbReference>
<evidence type="ECO:0000256" key="3">
    <source>
        <dbReference type="ARBA" id="ARBA00022695"/>
    </source>
</evidence>
<dbReference type="Gene3D" id="1.10.287.690">
    <property type="entry name" value="Helix hairpin bin"/>
    <property type="match status" value="1"/>
</dbReference>
<dbReference type="SUPFAM" id="SSF53098">
    <property type="entry name" value="Ribonuclease H-like"/>
    <property type="match status" value="1"/>
</dbReference>
<feature type="domain" description="DNA-directed DNA polymerase family B multifunctional" evidence="8">
    <location>
        <begin position="367"/>
        <end position="763"/>
    </location>
</feature>
<dbReference type="Pfam" id="PF00136">
    <property type="entry name" value="DNA_pol_B"/>
    <property type="match status" value="1"/>
</dbReference>
<name>A1RT55_PYRIL</name>
<dbReference type="PANTHER" id="PTHR10322:SF23">
    <property type="entry name" value="DNA POLYMERASE DELTA CATALYTIC SUBUNIT"/>
    <property type="match status" value="1"/>
</dbReference>
<dbReference type="InterPro" id="IPR017964">
    <property type="entry name" value="DNA-dir_DNA_pol_B_CS"/>
</dbReference>
<evidence type="ECO:0000256" key="6">
    <source>
        <dbReference type="ARBA" id="ARBA00049244"/>
    </source>
</evidence>
<dbReference type="EC" id="2.7.7.7" evidence="7"/>
<dbReference type="GO" id="GO:0000166">
    <property type="term" value="F:nucleotide binding"/>
    <property type="evidence" value="ECO:0007669"/>
    <property type="project" value="InterPro"/>
</dbReference>
<keyword evidence="11" id="KW-1185">Reference proteome</keyword>
<evidence type="ECO:0000256" key="4">
    <source>
        <dbReference type="ARBA" id="ARBA00022932"/>
    </source>
</evidence>
<dbReference type="InterPro" id="IPR006133">
    <property type="entry name" value="DNA-dir_DNA_pol_B_exonuc"/>
</dbReference>
<reference evidence="10" key="1">
    <citation type="submission" date="2006-12" db="EMBL/GenBank/DDBJ databases">
        <title>Complete sequence of Pyrobaculum islandicum DSM 4184.</title>
        <authorList>
            <person name="Copeland A."/>
            <person name="Lucas S."/>
            <person name="Lapidus A."/>
            <person name="Barry K."/>
            <person name="Detter J.C."/>
            <person name="Glavina del Rio T."/>
            <person name="Dalin E."/>
            <person name="Tice H."/>
            <person name="Pitluck S."/>
            <person name="Meincke L."/>
            <person name="Brettin T."/>
            <person name="Bruce D."/>
            <person name="Han C."/>
            <person name="Tapia R."/>
            <person name="Gilna P."/>
            <person name="Schmutz J."/>
            <person name="Larimer F."/>
            <person name="Land M."/>
            <person name="Hauser L."/>
            <person name="Kyrpides N."/>
            <person name="Mikhailova N."/>
            <person name="Cozen A.E."/>
            <person name="Fitz-Gibbon S.T."/>
            <person name="House C.H."/>
            <person name="Saltikov C."/>
            <person name="Lowe T."/>
            <person name="Richardson P."/>
        </authorList>
    </citation>
    <scope>NUCLEOTIDE SEQUENCE [LARGE SCALE GENOMIC DNA]</scope>
    <source>
        <strain evidence="10">DSM 4184</strain>
    </source>
</reference>
<dbReference type="GO" id="GO:0003677">
    <property type="term" value="F:DNA binding"/>
    <property type="evidence" value="ECO:0007669"/>
    <property type="project" value="UniProtKB-KW"/>
</dbReference>
<keyword evidence="5 7" id="KW-0238">DNA-binding</keyword>
<dbReference type="Gene3D" id="3.30.342.10">
    <property type="entry name" value="DNA Polymerase, chain B, domain 1"/>
    <property type="match status" value="1"/>
</dbReference>
<keyword evidence="3 7" id="KW-0548">Nucleotidyltransferase</keyword>
<dbReference type="InterPro" id="IPR042087">
    <property type="entry name" value="DNA_pol_B_thumb"/>
</dbReference>
<dbReference type="PROSITE" id="PS00116">
    <property type="entry name" value="DNA_POLYMERASE_B"/>
    <property type="match status" value="1"/>
</dbReference>
<gene>
    <name evidence="10" type="ordered locus">Pisl_0961</name>
</gene>
<evidence type="ECO:0000256" key="5">
    <source>
        <dbReference type="ARBA" id="ARBA00023125"/>
    </source>
</evidence>
<dbReference type="Pfam" id="PF03104">
    <property type="entry name" value="DNA_pol_B_exo1"/>
    <property type="match status" value="1"/>
</dbReference>
<evidence type="ECO:0000259" key="9">
    <source>
        <dbReference type="Pfam" id="PF03104"/>
    </source>
</evidence>
<dbReference type="GO" id="GO:0003887">
    <property type="term" value="F:DNA-directed DNA polymerase activity"/>
    <property type="evidence" value="ECO:0007669"/>
    <property type="project" value="UniProtKB-KW"/>
</dbReference>
<comment type="catalytic activity">
    <reaction evidence="6 7">
        <text>DNA(n) + a 2'-deoxyribonucleoside 5'-triphosphate = DNA(n+1) + diphosphate</text>
        <dbReference type="Rhea" id="RHEA:22508"/>
        <dbReference type="Rhea" id="RHEA-COMP:17339"/>
        <dbReference type="Rhea" id="RHEA-COMP:17340"/>
        <dbReference type="ChEBI" id="CHEBI:33019"/>
        <dbReference type="ChEBI" id="CHEBI:61560"/>
        <dbReference type="ChEBI" id="CHEBI:173112"/>
        <dbReference type="EC" id="2.7.7.7"/>
    </reaction>
</comment>
<accession>A1RT55</accession>
<keyword evidence="4 7" id="KW-0239">DNA-directed DNA polymerase</keyword>
<dbReference type="PRINTS" id="PR00106">
    <property type="entry name" value="DNAPOLB"/>
</dbReference>
<dbReference type="AlphaFoldDB" id="A1RT55"/>
<evidence type="ECO:0000259" key="8">
    <source>
        <dbReference type="Pfam" id="PF00136"/>
    </source>
</evidence>
<dbReference type="InterPro" id="IPR012337">
    <property type="entry name" value="RNaseH-like_sf"/>
</dbReference>
<dbReference type="Proteomes" id="UP000002595">
    <property type="component" value="Chromosome"/>
</dbReference>
<evidence type="ECO:0000313" key="10">
    <source>
        <dbReference type="EMBL" id="ABL88137.1"/>
    </source>
</evidence>